<dbReference type="PROSITE" id="PS51194">
    <property type="entry name" value="HELICASE_CTER"/>
    <property type="match status" value="1"/>
</dbReference>
<evidence type="ECO:0000256" key="1">
    <source>
        <dbReference type="ARBA" id="ARBA00022801"/>
    </source>
</evidence>
<feature type="domain" description="Helicase C-terminal" evidence="4">
    <location>
        <begin position="963"/>
        <end position="1120"/>
    </location>
</feature>
<gene>
    <name evidence="5" type="ORF">B6N60_04878</name>
</gene>
<name>A0A975TDJ6_9NOST</name>
<protein>
    <recommendedName>
        <fullName evidence="7">Helicase</fullName>
    </recommendedName>
</protein>
<dbReference type="PANTHER" id="PTHR10799">
    <property type="entry name" value="SNF2/RAD54 HELICASE FAMILY"/>
    <property type="match status" value="1"/>
</dbReference>
<dbReference type="InterPro" id="IPR000330">
    <property type="entry name" value="SNF2_N"/>
</dbReference>
<evidence type="ECO:0000259" key="4">
    <source>
        <dbReference type="PROSITE" id="PS51194"/>
    </source>
</evidence>
<evidence type="ECO:0000256" key="2">
    <source>
        <dbReference type="SAM" id="MobiDB-lite"/>
    </source>
</evidence>
<dbReference type="KEGG" id="rsin:B6N60_04878"/>
<dbReference type="SUPFAM" id="SSF52540">
    <property type="entry name" value="P-loop containing nucleoside triphosphate hydrolases"/>
    <property type="match status" value="2"/>
</dbReference>
<dbReference type="InterPro" id="IPR001650">
    <property type="entry name" value="Helicase_C-like"/>
</dbReference>
<dbReference type="Gene3D" id="3.40.50.10810">
    <property type="entry name" value="Tandem AAA-ATPase domain"/>
    <property type="match status" value="2"/>
</dbReference>
<feature type="domain" description="Helicase ATP-binding" evidence="3">
    <location>
        <begin position="595"/>
        <end position="836"/>
    </location>
</feature>
<sequence>MKILHGTWIPDPETDFIQSGSFYLWVETPVLKNKRNHKQQIHPGHLPKDELLQFLVQELGIKEPLPILKERISAKYFALPTSDNQPLPSPELIKYLEIEIYEADTEFQYWQVDCYETLTSIKTKTPAINIIRLLNDIHFLAINNLSEIQFGSDLLFWYHYTQSFKQIILKDQYIPTLKYRQLESAQTKSKSKAKKPTAPEFELHTGWEIISDQYETNIQKYIEYMPLICVAGSATNNESIEFFDQETLLRHFSESILNNIVTHTPSTAAFDKQITNSLVYYCFYSQQHNPRTANVTLQEYKQWQTWKSKITRSQSELPFYLCFQLNSPPAEQIDNWEMQFLVSSKQDPSLKLALADYWPMSPKTKTSVQKQYGENFETNLLLNLGYAARMYPQLWQGLETDTPVGMRLTLEAAFAFLQESAWVLEDAGFKVIVPAWYTPAGRRRAKLRLKASGRSRSATKGENKSYLGLNSLVQYEYELAIGEEVVTKQEWEQLINARANLVHFRGQWMELDRDKMQQLLEFWQSHGEEKPEMSVLEFLQRHAEAGEDWDIEHDEILSDMMVKLQDKSRLEPISDQLNLQGSLREYQKRGVAWLEYLERLGLNGCLADDMGLGKSVQVIARLVHERESLLVEEEIGTSEDGRNKRDEEDRGNNRYQKESLPVEGEIGTSEDERNKKDKEDRGNKRYKKSQEDRGNGRDGENVNSSQTSVLPTLLIAPTSVVGNWQKEIAKFAPHLQSMVHHGSDRIQTVPEFKTACQQYDVIITSFTLARKDEKLLQSIEWQRIVLDEAQNIKNPKAAQTKAILKLAAKHRLALTGTPVENRLLDLWSIFNFLNPGYLGKEAQFRKSFEVPIQKDNDRVKSTTLKKLVEPLILRRVKTDKSIINDLPDKVEQKLYTNLTKEQASLYEVVVKDVEEKLQTAEGIQRKGLILSTLMKLKQICNHPAQFLQDNSEFSPERSHKLSRLVEMVDEAVSEGESLLIFSQFTEVCEQIEKHIKHNLHCNTYYLHGGTSRQRREQMITEFQDPDTEASVFILSLKAGGVGITLTKANHVFHFDRWWNPAVENQATDRAFRIGQKKNVFVHKFVAIGTLEEKIDQMIEDKKKLSAAVVGNDESWLTELDNEAFKQLIALNKSAILE</sequence>
<keyword evidence="6" id="KW-1185">Reference proteome</keyword>
<evidence type="ECO:0000313" key="6">
    <source>
        <dbReference type="Proteomes" id="UP000683511"/>
    </source>
</evidence>
<dbReference type="PROSITE" id="PS51192">
    <property type="entry name" value="HELICASE_ATP_BIND_1"/>
    <property type="match status" value="1"/>
</dbReference>
<keyword evidence="1" id="KW-0378">Hydrolase</keyword>
<dbReference type="SMART" id="SM00490">
    <property type="entry name" value="HELICc"/>
    <property type="match status" value="1"/>
</dbReference>
<dbReference type="Pfam" id="PF00176">
    <property type="entry name" value="SNF2-rel_dom"/>
    <property type="match status" value="1"/>
</dbReference>
<dbReference type="InterPro" id="IPR022138">
    <property type="entry name" value="DUF3670"/>
</dbReference>
<dbReference type="Gene3D" id="3.40.50.300">
    <property type="entry name" value="P-loop containing nucleotide triphosphate hydrolases"/>
    <property type="match status" value="1"/>
</dbReference>
<evidence type="ECO:0000259" key="3">
    <source>
        <dbReference type="PROSITE" id="PS51192"/>
    </source>
</evidence>
<proteinExistence type="predicted"/>
<dbReference type="RefSeq" id="WP_190606748.1">
    <property type="nucleotide sequence ID" value="NZ_CP021056.1"/>
</dbReference>
<dbReference type="Proteomes" id="UP000683511">
    <property type="component" value="Chromosome"/>
</dbReference>
<dbReference type="GO" id="GO:0005524">
    <property type="term" value="F:ATP binding"/>
    <property type="evidence" value="ECO:0007669"/>
    <property type="project" value="InterPro"/>
</dbReference>
<accession>A0A975TDJ6</accession>
<dbReference type="SMART" id="SM00487">
    <property type="entry name" value="DEXDc"/>
    <property type="match status" value="1"/>
</dbReference>
<feature type="region of interest" description="Disordered" evidence="2">
    <location>
        <begin position="633"/>
        <end position="705"/>
    </location>
</feature>
<dbReference type="InterPro" id="IPR027417">
    <property type="entry name" value="P-loop_NTPase"/>
</dbReference>
<dbReference type="EMBL" id="CP021056">
    <property type="protein sequence ID" value="QXE26147.1"/>
    <property type="molecule type" value="Genomic_DNA"/>
</dbReference>
<dbReference type="GO" id="GO:0016787">
    <property type="term" value="F:hydrolase activity"/>
    <property type="evidence" value="ECO:0007669"/>
    <property type="project" value="UniProtKB-KW"/>
</dbReference>
<dbReference type="InterPro" id="IPR049730">
    <property type="entry name" value="SNF2/RAD54-like_C"/>
</dbReference>
<evidence type="ECO:0000313" key="5">
    <source>
        <dbReference type="EMBL" id="QXE26147.1"/>
    </source>
</evidence>
<evidence type="ECO:0008006" key="7">
    <source>
        <dbReference type="Google" id="ProtNLM"/>
    </source>
</evidence>
<dbReference type="Pfam" id="PF12419">
    <property type="entry name" value="DUF3670"/>
    <property type="match status" value="1"/>
</dbReference>
<organism evidence="5 6">
    <name type="scientific">Richelia sinica FACHB-800</name>
    <dbReference type="NCBI Taxonomy" id="1357546"/>
    <lineage>
        <taxon>Bacteria</taxon>
        <taxon>Bacillati</taxon>
        <taxon>Cyanobacteriota</taxon>
        <taxon>Cyanophyceae</taxon>
        <taxon>Nostocales</taxon>
        <taxon>Nostocaceae</taxon>
        <taxon>Richelia</taxon>
    </lineage>
</organism>
<dbReference type="InterPro" id="IPR014001">
    <property type="entry name" value="Helicase_ATP-bd"/>
</dbReference>
<dbReference type="Pfam" id="PF00271">
    <property type="entry name" value="Helicase_C"/>
    <property type="match status" value="1"/>
</dbReference>
<dbReference type="AlphaFoldDB" id="A0A975TDJ6"/>
<dbReference type="FunFam" id="3.40.50.300:FF:000533">
    <property type="entry name" value="Helicase, Snf2 family"/>
    <property type="match status" value="1"/>
</dbReference>
<feature type="compositionally biased region" description="Basic and acidic residues" evidence="2">
    <location>
        <begin position="639"/>
        <end position="657"/>
    </location>
</feature>
<dbReference type="CDD" id="cd18793">
    <property type="entry name" value="SF2_C_SNF"/>
    <property type="match status" value="1"/>
</dbReference>
<dbReference type="InterPro" id="IPR038718">
    <property type="entry name" value="SNF2-like_sf"/>
</dbReference>
<feature type="compositionally biased region" description="Basic and acidic residues" evidence="2">
    <location>
        <begin position="670"/>
        <end position="700"/>
    </location>
</feature>
<reference evidence="5" key="1">
    <citation type="submission" date="2017-04" db="EMBL/GenBank/DDBJ databases">
        <title>Genome deletions in a multicellular cyanobacterial endosymbiont for morphological adaptation in marine diatoms.</title>
        <authorList>
            <person name="Wang Y."/>
            <person name="Gao H."/>
            <person name="Li R."/>
            <person name="Xu X."/>
        </authorList>
    </citation>
    <scope>NUCLEOTIDE SEQUENCE</scope>
    <source>
        <strain evidence="5">FACHB 800</strain>
    </source>
</reference>